<dbReference type="Gene3D" id="3.40.50.11290">
    <property type="match status" value="1"/>
</dbReference>
<organism evidence="2 3">
    <name type="scientific">Sporolactobacillus spathodeae</name>
    <dbReference type="NCBI Taxonomy" id="1465502"/>
    <lineage>
        <taxon>Bacteria</taxon>
        <taxon>Bacillati</taxon>
        <taxon>Bacillota</taxon>
        <taxon>Bacilli</taxon>
        <taxon>Bacillales</taxon>
        <taxon>Sporolactobacillaceae</taxon>
        <taxon>Sporolactobacillus</taxon>
    </lineage>
</organism>
<dbReference type="RefSeq" id="WP_205007352.1">
    <property type="nucleotide sequence ID" value="NZ_CBCRXA010000019.1"/>
</dbReference>
<name>A0ABS2QAK6_9BACL</name>
<dbReference type="Proteomes" id="UP000823201">
    <property type="component" value="Unassembled WGS sequence"/>
</dbReference>
<feature type="domain" description="Circularly permuted ATP-grasp type 2" evidence="1">
    <location>
        <begin position="64"/>
        <end position="440"/>
    </location>
</feature>
<dbReference type="SUPFAM" id="SSF56059">
    <property type="entry name" value="Glutathione synthetase ATP-binding domain-like"/>
    <property type="match status" value="1"/>
</dbReference>
<protein>
    <submittedName>
        <fullName evidence="2">Circularly permuted ATP-grasp superfamily protein</fullName>
    </submittedName>
</protein>
<proteinExistence type="predicted"/>
<dbReference type="PANTHER" id="PTHR34595">
    <property type="entry name" value="BLR5612 PROTEIN"/>
    <property type="match status" value="1"/>
</dbReference>
<dbReference type="Gene3D" id="3.30.1490.270">
    <property type="match status" value="1"/>
</dbReference>
<gene>
    <name evidence="2" type="ORF">JOC27_002262</name>
</gene>
<dbReference type="Pfam" id="PF14403">
    <property type="entry name" value="CP_ATPgrasp_2"/>
    <property type="match status" value="1"/>
</dbReference>
<dbReference type="PANTHER" id="PTHR34595:SF7">
    <property type="entry name" value="SLL1039 PROTEIN"/>
    <property type="match status" value="1"/>
</dbReference>
<dbReference type="InterPro" id="IPR051680">
    <property type="entry name" value="ATP-dep_Glu-Cys_Ligase-2"/>
</dbReference>
<dbReference type="EMBL" id="JAFBEV010000024">
    <property type="protein sequence ID" value="MBM7658799.1"/>
    <property type="molecule type" value="Genomic_DNA"/>
</dbReference>
<evidence type="ECO:0000259" key="1">
    <source>
        <dbReference type="Pfam" id="PF14403"/>
    </source>
</evidence>
<keyword evidence="3" id="KW-1185">Reference proteome</keyword>
<accession>A0ABS2QAK6</accession>
<dbReference type="InterPro" id="IPR016450">
    <property type="entry name" value="UCP005522"/>
</dbReference>
<evidence type="ECO:0000313" key="3">
    <source>
        <dbReference type="Proteomes" id="UP000823201"/>
    </source>
</evidence>
<dbReference type="InterPro" id="IPR025841">
    <property type="entry name" value="CP_ATPgrasp_2"/>
</dbReference>
<reference evidence="2 3" key="1">
    <citation type="submission" date="2021-01" db="EMBL/GenBank/DDBJ databases">
        <title>Genomic Encyclopedia of Type Strains, Phase IV (KMG-IV): sequencing the most valuable type-strain genomes for metagenomic binning, comparative biology and taxonomic classification.</title>
        <authorList>
            <person name="Goeker M."/>
        </authorList>
    </citation>
    <scope>NUCLEOTIDE SEQUENCE [LARGE SCALE GENOMIC DNA]</scope>
    <source>
        <strain evidence="2 3">DSM 100968</strain>
    </source>
</reference>
<dbReference type="PIRSF" id="PIRSF005522">
    <property type="entry name" value="UCP005522"/>
    <property type="match status" value="1"/>
</dbReference>
<sequence>MFDARGTIRTHYQKLYDQLQQLGTSELISRSEKIKQQMILQGITFQIASATQGAERTIPFDVLPRIIPANDWSMIERGLNQRVRALNHFLGDMYHEQRFIKDGLISRRMIVNNPYFLPEMMHLDVPENIYTAISGIDLIRDEQGNYFVLEDNLRTPSGLSYIFKNRILMMHYFPDLYFSYHVRGLEKGTQELLTTLQDLAPNNKKDPVVVLLTPGRYNSAYFEHAFLAQQMGIDLVEGSDLRVINQKVYLQTISGRMKPVDVIYRRLDDSFLDPLAFNPNSLVGVPGLMNAYRAGNVAIANAPGTGIADDKLIYTRVPDMIRYYLSEEPVLKNVPTYSLRNPEERSFVLDNLEKMVVKQTSLSGGYGMLMGPQADKETIKAFRAQILGHPESYIAQRAIRLSQSPTLSGSMIESRTIDLRPFIFKGKQQVVLPGGLTRVAMEKGSLVVNSSQGGGSKDTWIV</sequence>
<evidence type="ECO:0000313" key="2">
    <source>
        <dbReference type="EMBL" id="MBM7658799.1"/>
    </source>
</evidence>
<comment type="caution">
    <text evidence="2">The sequence shown here is derived from an EMBL/GenBank/DDBJ whole genome shotgun (WGS) entry which is preliminary data.</text>
</comment>